<organism evidence="4 5">
    <name type="scientific">Ectocarpus siliculosus</name>
    <name type="common">Brown alga</name>
    <name type="synonym">Conferva siliculosa</name>
    <dbReference type="NCBI Taxonomy" id="2880"/>
    <lineage>
        <taxon>Eukaryota</taxon>
        <taxon>Sar</taxon>
        <taxon>Stramenopiles</taxon>
        <taxon>Ochrophyta</taxon>
        <taxon>PX clade</taxon>
        <taxon>Phaeophyceae</taxon>
        <taxon>Ectocarpales</taxon>
        <taxon>Ectocarpaceae</taxon>
        <taxon>Ectocarpus</taxon>
    </lineage>
</organism>
<evidence type="ECO:0000256" key="2">
    <source>
        <dbReference type="SAM" id="MobiDB-lite"/>
    </source>
</evidence>
<feature type="region of interest" description="Disordered" evidence="2">
    <location>
        <begin position="631"/>
        <end position="658"/>
    </location>
</feature>
<dbReference type="InterPro" id="IPR008395">
    <property type="entry name" value="Agenet-like_dom"/>
</dbReference>
<sequence>MGSSNTKMKEEVTALKAHIVSMEKEQSYVVNAAVKKTAEQLVLERDRAVEEERARADQLEEQRSVAQLQNELLTEMVAAEQVNVKLHERRNEALKWELLRQGGCQETFDSIAKEVPVLGDTLRADTADVLHGVAKHDMAEAIEHVVCGIGEVKDDLQEAFLARDTGRTGALGGAAFKDALKESFPDMPREDRQLLMLRFVREVDQSVDYGEFLEFCRHKAESRERLKMGLTGALAATRSAGRFGKCPTTRAGGLACTMPVQGTLGQRPKPFFATALMLSRSDDPPASERGSPFDGWGAGKSRRGTGRTDSIFTQGPNDPGVEAPIQEKVSTLISRRGPELEALLLLRDPERSGNIPVKAFSECLRAWASSDSERGGGGAGTRAGKREGPSQAAELTHADRKVLYRRWVVRGQVRYVDFLGASGYFNAPLPRYSEISTAVAAAPAAAAAPVVTDAPARHPVTRKRASGSLLSGDKAGMHARNADAGEEETGLLERSRVVLVHLSEVLRDEGEEAYFAAFEAQDYGNYRCLDEDGFVDAIETLAPEVTAEQVHDVFLVRSRIEGSDDKANYDELFKDLRKLAQIGGFQSGDAVELRVESRGSRVDWVPAQVVSRDGDGTYTVRFKSPTKVPGATGACMKQSGVSESDMREVRENNGSDTRAKSLSIHRIDL</sequence>
<evidence type="ECO:0000256" key="1">
    <source>
        <dbReference type="SAM" id="Coils"/>
    </source>
</evidence>
<proteinExistence type="predicted"/>
<feature type="coiled-coil region" evidence="1">
    <location>
        <begin position="5"/>
        <end position="76"/>
    </location>
</feature>
<dbReference type="AlphaFoldDB" id="D7FKD6"/>
<reference evidence="4 5" key="1">
    <citation type="journal article" date="2010" name="Nature">
        <title>The Ectocarpus genome and the independent evolution of multicellularity in brown algae.</title>
        <authorList>
            <person name="Cock J.M."/>
            <person name="Sterck L."/>
            <person name="Rouze P."/>
            <person name="Scornet D."/>
            <person name="Allen A.E."/>
            <person name="Amoutzias G."/>
            <person name="Anthouard V."/>
            <person name="Artiguenave F."/>
            <person name="Aury J.M."/>
            <person name="Badger J.H."/>
            <person name="Beszteri B."/>
            <person name="Billiau K."/>
            <person name="Bonnet E."/>
            <person name="Bothwell J.H."/>
            <person name="Bowler C."/>
            <person name="Boyen C."/>
            <person name="Brownlee C."/>
            <person name="Carrano C.J."/>
            <person name="Charrier B."/>
            <person name="Cho G.Y."/>
            <person name="Coelho S.M."/>
            <person name="Collen J."/>
            <person name="Corre E."/>
            <person name="Da Silva C."/>
            <person name="Delage L."/>
            <person name="Delaroque N."/>
            <person name="Dittami S.M."/>
            <person name="Doulbeau S."/>
            <person name="Elias M."/>
            <person name="Farnham G."/>
            <person name="Gachon C.M."/>
            <person name="Gschloessl B."/>
            <person name="Heesch S."/>
            <person name="Jabbari K."/>
            <person name="Jubin C."/>
            <person name="Kawai H."/>
            <person name="Kimura K."/>
            <person name="Kloareg B."/>
            <person name="Kupper F.C."/>
            <person name="Lang D."/>
            <person name="Le Bail A."/>
            <person name="Leblanc C."/>
            <person name="Lerouge P."/>
            <person name="Lohr M."/>
            <person name="Lopez P.J."/>
            <person name="Martens C."/>
            <person name="Maumus F."/>
            <person name="Michel G."/>
            <person name="Miranda-Saavedra D."/>
            <person name="Morales J."/>
            <person name="Moreau H."/>
            <person name="Motomura T."/>
            <person name="Nagasato C."/>
            <person name="Napoli C.A."/>
            <person name="Nelson D.R."/>
            <person name="Nyvall-Collen P."/>
            <person name="Peters A.F."/>
            <person name="Pommier C."/>
            <person name="Potin P."/>
            <person name="Poulain J."/>
            <person name="Quesneville H."/>
            <person name="Read B."/>
            <person name="Rensing S.A."/>
            <person name="Ritter A."/>
            <person name="Rousvoal S."/>
            <person name="Samanta M."/>
            <person name="Samson G."/>
            <person name="Schroeder D.C."/>
            <person name="Segurens B."/>
            <person name="Strittmatter M."/>
            <person name="Tonon T."/>
            <person name="Tregear J.W."/>
            <person name="Valentin K."/>
            <person name="von Dassow P."/>
            <person name="Yamagishi T."/>
            <person name="Van de Peer Y."/>
            <person name="Wincker P."/>
        </authorList>
    </citation>
    <scope>NUCLEOTIDE SEQUENCE [LARGE SCALE GENOMIC DNA]</scope>
    <source>
        <strain evidence="5">Ec32 / CCAP1310/4</strain>
    </source>
</reference>
<protein>
    <recommendedName>
        <fullName evidence="3">Agenet-like domain-containing protein</fullName>
    </recommendedName>
</protein>
<evidence type="ECO:0000313" key="5">
    <source>
        <dbReference type="Proteomes" id="UP000002630"/>
    </source>
</evidence>
<evidence type="ECO:0000313" key="4">
    <source>
        <dbReference type="EMBL" id="CBJ29339.1"/>
    </source>
</evidence>
<feature type="compositionally biased region" description="Basic and acidic residues" evidence="2">
    <location>
        <begin position="644"/>
        <end position="658"/>
    </location>
</feature>
<feature type="domain" description="Agenet-like" evidence="3">
    <location>
        <begin position="588"/>
        <end position="647"/>
    </location>
</feature>
<feature type="compositionally biased region" description="Polar residues" evidence="2">
    <location>
        <begin position="307"/>
        <end position="316"/>
    </location>
</feature>
<dbReference type="Gene3D" id="1.10.238.10">
    <property type="entry name" value="EF-hand"/>
    <property type="match status" value="1"/>
</dbReference>
<keyword evidence="1" id="KW-0175">Coiled coil</keyword>
<evidence type="ECO:0000259" key="3">
    <source>
        <dbReference type="Pfam" id="PF05641"/>
    </source>
</evidence>
<dbReference type="InterPro" id="IPR011992">
    <property type="entry name" value="EF-hand-dom_pair"/>
</dbReference>
<dbReference type="Pfam" id="PF05641">
    <property type="entry name" value="Agenet"/>
    <property type="match status" value="1"/>
</dbReference>
<name>D7FKD6_ECTSI</name>
<keyword evidence="5" id="KW-1185">Reference proteome</keyword>
<accession>D7FKD6</accession>
<dbReference type="EMBL" id="FN649728">
    <property type="protein sequence ID" value="CBJ29339.1"/>
    <property type="molecule type" value="Genomic_DNA"/>
</dbReference>
<dbReference type="Proteomes" id="UP000002630">
    <property type="component" value="Linkage Group LG03"/>
</dbReference>
<dbReference type="InParanoid" id="D7FKD6"/>
<feature type="region of interest" description="Disordered" evidence="2">
    <location>
        <begin position="281"/>
        <end position="323"/>
    </location>
</feature>
<gene>
    <name evidence="4" type="ORF">Esi_0143_0057</name>
</gene>
<dbReference type="EMBL" id="FN648021">
    <property type="protein sequence ID" value="CBJ29339.1"/>
    <property type="molecule type" value="Genomic_DNA"/>
</dbReference>
<feature type="region of interest" description="Disordered" evidence="2">
    <location>
        <begin position="369"/>
        <end position="394"/>
    </location>
</feature>
<dbReference type="OrthoDB" id="10390059at2759"/>
<dbReference type="SUPFAM" id="SSF47473">
    <property type="entry name" value="EF-hand"/>
    <property type="match status" value="1"/>
</dbReference>